<gene>
    <name evidence="1" type="ORF">GIB67_015692</name>
</gene>
<proteinExistence type="predicted"/>
<dbReference type="EMBL" id="JACGCM010000560">
    <property type="protein sequence ID" value="KAF6170740.1"/>
    <property type="molecule type" value="Genomic_DNA"/>
</dbReference>
<dbReference type="InterPro" id="IPR040256">
    <property type="entry name" value="At4g02000-like"/>
</dbReference>
<evidence type="ECO:0000313" key="2">
    <source>
        <dbReference type="Proteomes" id="UP000541444"/>
    </source>
</evidence>
<organism evidence="1 2">
    <name type="scientific">Kingdonia uniflora</name>
    <dbReference type="NCBI Taxonomy" id="39325"/>
    <lineage>
        <taxon>Eukaryota</taxon>
        <taxon>Viridiplantae</taxon>
        <taxon>Streptophyta</taxon>
        <taxon>Embryophyta</taxon>
        <taxon>Tracheophyta</taxon>
        <taxon>Spermatophyta</taxon>
        <taxon>Magnoliopsida</taxon>
        <taxon>Ranunculales</taxon>
        <taxon>Circaeasteraceae</taxon>
        <taxon>Kingdonia</taxon>
    </lineage>
</organism>
<name>A0A7J7NUK4_9MAGN</name>
<protein>
    <recommendedName>
        <fullName evidence="3">DUF4283 domain-containing protein</fullName>
    </recommendedName>
</protein>
<evidence type="ECO:0008006" key="3">
    <source>
        <dbReference type="Google" id="ProtNLM"/>
    </source>
</evidence>
<comment type="caution">
    <text evidence="1">The sequence shown here is derived from an EMBL/GenBank/DDBJ whole genome shotgun (WGS) entry which is preliminary data.</text>
</comment>
<keyword evidence="2" id="KW-1185">Reference proteome</keyword>
<reference evidence="1 2" key="1">
    <citation type="journal article" date="2020" name="IScience">
        <title>Genome Sequencing of the Endangered Kingdonia uniflora (Circaeasteraceae, Ranunculales) Reveals Potential Mechanisms of Evolutionary Specialization.</title>
        <authorList>
            <person name="Sun Y."/>
            <person name="Deng T."/>
            <person name="Zhang A."/>
            <person name="Moore M.J."/>
            <person name="Landis J.B."/>
            <person name="Lin N."/>
            <person name="Zhang H."/>
            <person name="Zhang X."/>
            <person name="Huang J."/>
            <person name="Zhang X."/>
            <person name="Sun H."/>
            <person name="Wang H."/>
        </authorList>
    </citation>
    <scope>NUCLEOTIDE SEQUENCE [LARGE SCALE GENOMIC DNA]</scope>
    <source>
        <strain evidence="1">TB1705</strain>
        <tissue evidence="1">Leaf</tissue>
    </source>
</reference>
<accession>A0A7J7NUK4</accession>
<dbReference type="PANTHER" id="PTHR31286:SF60">
    <property type="entry name" value="PROTEIN, PUTATIVE-RELATED"/>
    <property type="match status" value="1"/>
</dbReference>
<dbReference type="PANTHER" id="PTHR31286">
    <property type="entry name" value="GLYCINE-RICH CELL WALL STRUCTURAL PROTEIN 1.8-LIKE"/>
    <property type="match status" value="1"/>
</dbReference>
<sequence>MIDKQLLRLSPWSPYFDPETQKNSHALYWVKFPRLGFEFWEVDSLIALGRTMGTPIHVDRTQSDFGYFAKVLVDIDLAEPIPNKVLVEVEDGDFWQKVESGTLFCPHCKMVGHNLSECRGVRAQVQREEEIKDKRNQEEARKVEVGEDQDTIEEQNQALILVKECKNKDSGIGYTSTSKVGVASTSLGTGVNANSSAGTYSYTTAQLIRETSLVLVNKEENWADMVEDEEKDEACVAKSTSQSKTNAKKAVHASAFKIVRRGLWKEVVTVSQLNLPWLAVGDFNIIRLQSERFGGKFDGWKVKALARENSDHSALVGGPNSIPKPTNIPFRFLKCWIEIPGFQDLVKTTWEVPQDGNPLITLMKKLQRLKTEIKSWRKAATGGLAAEISRCAEALESLHLLIEFTDDEIQIKEAADMENKLNKLLKIENSMWKQKARSKWLTDGERNSTTKFTKKNGETINYFISSSIWNELKGVIKTVENNSRWLIGNGRNIDFWRDCWGGVIIR</sequence>
<dbReference type="Proteomes" id="UP000541444">
    <property type="component" value="Unassembled WGS sequence"/>
</dbReference>
<evidence type="ECO:0000313" key="1">
    <source>
        <dbReference type="EMBL" id="KAF6170740.1"/>
    </source>
</evidence>
<dbReference type="OrthoDB" id="1742302at2759"/>
<dbReference type="AlphaFoldDB" id="A0A7J7NUK4"/>